<reference evidence="5 6" key="1">
    <citation type="submission" date="2019-03" db="EMBL/GenBank/DDBJ databases">
        <authorList>
            <person name="Gaulin E."/>
            <person name="Dumas B."/>
        </authorList>
    </citation>
    <scope>NUCLEOTIDE SEQUENCE [LARGE SCALE GENOMIC DNA]</scope>
    <source>
        <strain evidence="5">CBS 568.67</strain>
    </source>
</reference>
<evidence type="ECO:0000313" key="4">
    <source>
        <dbReference type="EMBL" id="KAF0687477.1"/>
    </source>
</evidence>
<reference evidence="4" key="2">
    <citation type="submission" date="2019-06" db="EMBL/GenBank/DDBJ databases">
        <title>Genomics analysis of Aphanomyces spp. identifies a new class of oomycete effector associated with host adaptation.</title>
        <authorList>
            <person name="Gaulin E."/>
        </authorList>
    </citation>
    <scope>NUCLEOTIDE SEQUENCE</scope>
    <source>
        <strain evidence="4">CBS 578.67</strain>
    </source>
</reference>
<dbReference type="InterPro" id="IPR042453">
    <property type="entry name" value="WDR53"/>
</dbReference>
<dbReference type="PROSITE" id="PS50082">
    <property type="entry name" value="WD_REPEATS_2"/>
    <property type="match status" value="2"/>
</dbReference>
<dbReference type="Pfam" id="PF00400">
    <property type="entry name" value="WD40"/>
    <property type="match status" value="2"/>
</dbReference>
<evidence type="ECO:0000313" key="6">
    <source>
        <dbReference type="Proteomes" id="UP000332933"/>
    </source>
</evidence>
<dbReference type="Gene3D" id="2.130.10.10">
    <property type="entry name" value="YVTN repeat-like/Quinoprotein amine dehydrogenase"/>
    <property type="match status" value="2"/>
</dbReference>
<dbReference type="PRINTS" id="PR00320">
    <property type="entry name" value="GPROTEINBRPT"/>
</dbReference>
<protein>
    <submittedName>
        <fullName evidence="5">Aste57867_20786 protein</fullName>
    </submittedName>
</protein>
<gene>
    <name evidence="5" type="primary">Aste57867_20786</name>
    <name evidence="4" type="ORF">As57867_020718</name>
    <name evidence="5" type="ORF">ASTE57867_20786</name>
</gene>
<dbReference type="InterPro" id="IPR036322">
    <property type="entry name" value="WD40_repeat_dom_sf"/>
</dbReference>
<dbReference type="AlphaFoldDB" id="A0A485LFY5"/>
<evidence type="ECO:0000256" key="3">
    <source>
        <dbReference type="PROSITE-ProRule" id="PRU00221"/>
    </source>
</evidence>
<dbReference type="InterPro" id="IPR015943">
    <property type="entry name" value="WD40/YVTN_repeat-like_dom_sf"/>
</dbReference>
<dbReference type="PROSITE" id="PS50294">
    <property type="entry name" value="WD_REPEATS_REGION"/>
    <property type="match status" value="1"/>
</dbReference>
<name>A0A485LFY5_9STRA</name>
<dbReference type="SMART" id="SM00320">
    <property type="entry name" value="WD40"/>
    <property type="match status" value="5"/>
</dbReference>
<dbReference type="EMBL" id="VJMH01006910">
    <property type="protein sequence ID" value="KAF0687477.1"/>
    <property type="molecule type" value="Genomic_DNA"/>
</dbReference>
<accession>A0A485LFY5</accession>
<dbReference type="SUPFAM" id="SSF50978">
    <property type="entry name" value="WD40 repeat-like"/>
    <property type="match status" value="1"/>
</dbReference>
<dbReference type="EMBL" id="CAADRA010006936">
    <property type="protein sequence ID" value="VFT97465.1"/>
    <property type="molecule type" value="Genomic_DNA"/>
</dbReference>
<feature type="repeat" description="WD" evidence="3">
    <location>
        <begin position="253"/>
        <end position="290"/>
    </location>
</feature>
<dbReference type="InterPro" id="IPR020472">
    <property type="entry name" value="WD40_PAC1"/>
</dbReference>
<proteinExistence type="predicted"/>
<evidence type="ECO:0000313" key="5">
    <source>
        <dbReference type="EMBL" id="VFT97465.1"/>
    </source>
</evidence>
<keyword evidence="6" id="KW-1185">Reference proteome</keyword>
<dbReference type="PROSITE" id="PS00678">
    <property type="entry name" value="WD_REPEATS_1"/>
    <property type="match status" value="1"/>
</dbReference>
<dbReference type="PANTHER" id="PTHR44666:SF1">
    <property type="entry name" value="WD REPEAT-CONTAINING PROTEIN 53"/>
    <property type="match status" value="1"/>
</dbReference>
<evidence type="ECO:0000256" key="2">
    <source>
        <dbReference type="ARBA" id="ARBA00022737"/>
    </source>
</evidence>
<dbReference type="InterPro" id="IPR001680">
    <property type="entry name" value="WD40_rpt"/>
</dbReference>
<dbReference type="PANTHER" id="PTHR44666">
    <property type="entry name" value="WD REPEAT-CONTAINING PROTEIN 53"/>
    <property type="match status" value="1"/>
</dbReference>
<dbReference type="Proteomes" id="UP000332933">
    <property type="component" value="Unassembled WGS sequence"/>
</dbReference>
<keyword evidence="2" id="KW-0677">Repeat</keyword>
<dbReference type="OrthoDB" id="2161379at2759"/>
<keyword evidence="1 3" id="KW-0853">WD repeat</keyword>
<organism evidence="5 6">
    <name type="scientific">Aphanomyces stellatus</name>
    <dbReference type="NCBI Taxonomy" id="120398"/>
    <lineage>
        <taxon>Eukaryota</taxon>
        <taxon>Sar</taxon>
        <taxon>Stramenopiles</taxon>
        <taxon>Oomycota</taxon>
        <taxon>Saprolegniomycetes</taxon>
        <taxon>Saprolegniales</taxon>
        <taxon>Verrucalvaceae</taxon>
        <taxon>Aphanomyces</taxon>
    </lineage>
</organism>
<feature type="repeat" description="WD" evidence="3">
    <location>
        <begin position="10"/>
        <end position="53"/>
    </location>
</feature>
<dbReference type="InterPro" id="IPR019775">
    <property type="entry name" value="WD40_repeat_CS"/>
</dbReference>
<evidence type="ECO:0000256" key="1">
    <source>
        <dbReference type="ARBA" id="ARBA00022574"/>
    </source>
</evidence>
<sequence length="332" mass="35586">MVLASPSGFLRGHKGAVNCLASAPSSEDPILVSGSNDSTCRIWDLRSRRVTQCIAHAFAGEPVNSVAFGVSSTELYVASVNQVYQFDLRQSASALIVTEASTIFEPAADEINCLHVHPTATKKPWLAVPDDEGEIGLLNMKTHAVHTLRGQHTNICTSAVFRPRCAGYDLVSGGLDCQLVFWEVKSDGSGGRMRFKMNMQSLEAGLGDATQMWNPPFVYKLAFSANGRSLAAALGDGSIALVDFASRSLVRKLRGHHAIVSDVQFFTHHDTEYVIAAGNDAKLSIWSLETALDEAPSWIVPHANGKPNAVAVVGDAAYVGDMTPVISVYALN</sequence>